<protein>
    <submittedName>
        <fullName evidence="1">Uncharacterized protein</fullName>
    </submittedName>
</protein>
<sequence length="107" mass="11580">MGKLTEPIQIVRAGTVPDGAGGFLAGADVTVFSGLFSVKRRNGTMTAEGFKPYLNPRYSFTGYVPATIQLHVGDVIIYRGERLGLIAPPLLSDDRRQQTLETQSLTP</sequence>
<dbReference type="Proteomes" id="UP000488299">
    <property type="component" value="Unassembled WGS sequence"/>
</dbReference>
<proteinExistence type="predicted"/>
<name>A0A7J5TYJ1_9BACT</name>
<evidence type="ECO:0000313" key="2">
    <source>
        <dbReference type="Proteomes" id="UP000488299"/>
    </source>
</evidence>
<comment type="caution">
    <text evidence="1">The sequence shown here is derived from an EMBL/GenBank/DDBJ whole genome shotgun (WGS) entry which is preliminary data.</text>
</comment>
<reference evidence="1 2" key="1">
    <citation type="submission" date="2019-10" db="EMBL/GenBank/DDBJ databases">
        <title>Rudanella paleaurantiibacter sp. nov., isolated from sludge.</title>
        <authorList>
            <person name="Xu S.Q."/>
        </authorList>
    </citation>
    <scope>NUCLEOTIDE SEQUENCE [LARGE SCALE GENOMIC DNA]</scope>
    <source>
        <strain evidence="1 2">HX-22-17</strain>
    </source>
</reference>
<organism evidence="1 2">
    <name type="scientific">Rudanella paleaurantiibacter</name>
    <dbReference type="NCBI Taxonomy" id="2614655"/>
    <lineage>
        <taxon>Bacteria</taxon>
        <taxon>Pseudomonadati</taxon>
        <taxon>Bacteroidota</taxon>
        <taxon>Cytophagia</taxon>
        <taxon>Cytophagales</taxon>
        <taxon>Cytophagaceae</taxon>
        <taxon>Rudanella</taxon>
    </lineage>
</organism>
<accession>A0A7J5TYJ1</accession>
<dbReference type="AlphaFoldDB" id="A0A7J5TYJ1"/>
<dbReference type="EMBL" id="WELI01000005">
    <property type="protein sequence ID" value="KAB7730141.1"/>
    <property type="molecule type" value="Genomic_DNA"/>
</dbReference>
<gene>
    <name evidence="1" type="ORF">F5984_13235</name>
</gene>
<dbReference type="RefSeq" id="WP_152124747.1">
    <property type="nucleotide sequence ID" value="NZ_WELI01000005.1"/>
</dbReference>
<keyword evidence="2" id="KW-1185">Reference proteome</keyword>
<evidence type="ECO:0000313" key="1">
    <source>
        <dbReference type="EMBL" id="KAB7730141.1"/>
    </source>
</evidence>